<evidence type="ECO:0000313" key="4">
    <source>
        <dbReference type="EMBL" id="MVN90185.1"/>
    </source>
</evidence>
<keyword evidence="1" id="KW-0597">Phosphoprotein</keyword>
<dbReference type="PANTHER" id="PTHR37299:SF1">
    <property type="entry name" value="STAGE 0 SPORULATION PROTEIN A HOMOLOG"/>
    <property type="match status" value="1"/>
</dbReference>
<dbReference type="InterPro" id="IPR046947">
    <property type="entry name" value="LytR-like"/>
</dbReference>
<dbReference type="Gene3D" id="2.40.50.1020">
    <property type="entry name" value="LytTr DNA-binding domain"/>
    <property type="match status" value="1"/>
</dbReference>
<comment type="caution">
    <text evidence="4">The sequence shown here is derived from an EMBL/GenBank/DDBJ whole genome shotgun (WGS) entry which is preliminary data.</text>
</comment>
<evidence type="ECO:0000259" key="3">
    <source>
        <dbReference type="PROSITE" id="PS50930"/>
    </source>
</evidence>
<dbReference type="PANTHER" id="PTHR37299">
    <property type="entry name" value="TRANSCRIPTIONAL REGULATOR-RELATED"/>
    <property type="match status" value="1"/>
</dbReference>
<protein>
    <submittedName>
        <fullName evidence="4">Response regulator</fullName>
    </submittedName>
</protein>
<dbReference type="SMART" id="SM00850">
    <property type="entry name" value="LytTR"/>
    <property type="match status" value="1"/>
</dbReference>
<reference evidence="4 5" key="1">
    <citation type="submission" date="2019-12" db="EMBL/GenBank/DDBJ databases">
        <title>Mucilaginibacter sp. HME9299 genome sequencing and assembly.</title>
        <authorList>
            <person name="Kang H."/>
            <person name="Kim H."/>
            <person name="Joh K."/>
        </authorList>
    </citation>
    <scope>NUCLEOTIDE SEQUENCE [LARGE SCALE GENOMIC DNA]</scope>
    <source>
        <strain evidence="4 5">HME9299</strain>
    </source>
</reference>
<feature type="domain" description="Response regulatory" evidence="2">
    <location>
        <begin position="4"/>
        <end position="115"/>
    </location>
</feature>
<organism evidence="4 5">
    <name type="scientific">Mucilaginibacter aquatilis</name>
    <dbReference type="NCBI Taxonomy" id="1517760"/>
    <lineage>
        <taxon>Bacteria</taxon>
        <taxon>Pseudomonadati</taxon>
        <taxon>Bacteroidota</taxon>
        <taxon>Sphingobacteriia</taxon>
        <taxon>Sphingobacteriales</taxon>
        <taxon>Sphingobacteriaceae</taxon>
        <taxon>Mucilaginibacter</taxon>
    </lineage>
</organism>
<dbReference type="Proteomes" id="UP000434850">
    <property type="component" value="Unassembled WGS sequence"/>
</dbReference>
<dbReference type="EMBL" id="WQLA01000001">
    <property type="protein sequence ID" value="MVN90185.1"/>
    <property type="molecule type" value="Genomic_DNA"/>
</dbReference>
<dbReference type="RefSeq" id="WP_157539952.1">
    <property type="nucleotide sequence ID" value="NZ_WQLA01000001.1"/>
</dbReference>
<dbReference type="Pfam" id="PF04397">
    <property type="entry name" value="LytTR"/>
    <property type="match status" value="1"/>
</dbReference>
<dbReference type="PROSITE" id="PS50930">
    <property type="entry name" value="HTH_LYTTR"/>
    <property type="match status" value="1"/>
</dbReference>
<dbReference type="InterPro" id="IPR011006">
    <property type="entry name" value="CheY-like_superfamily"/>
</dbReference>
<dbReference type="SUPFAM" id="SSF52172">
    <property type="entry name" value="CheY-like"/>
    <property type="match status" value="1"/>
</dbReference>
<dbReference type="Pfam" id="PF00072">
    <property type="entry name" value="Response_reg"/>
    <property type="match status" value="1"/>
</dbReference>
<dbReference type="SMART" id="SM00448">
    <property type="entry name" value="REC"/>
    <property type="match status" value="1"/>
</dbReference>
<feature type="domain" description="HTH LytTR-type" evidence="3">
    <location>
        <begin position="139"/>
        <end position="237"/>
    </location>
</feature>
<dbReference type="GO" id="GO:0003677">
    <property type="term" value="F:DNA binding"/>
    <property type="evidence" value="ECO:0007669"/>
    <property type="project" value="InterPro"/>
</dbReference>
<evidence type="ECO:0000313" key="5">
    <source>
        <dbReference type="Proteomes" id="UP000434850"/>
    </source>
</evidence>
<feature type="modified residue" description="4-aspartylphosphate" evidence="1">
    <location>
        <position position="55"/>
    </location>
</feature>
<dbReference type="InterPro" id="IPR001789">
    <property type="entry name" value="Sig_transdc_resp-reg_receiver"/>
</dbReference>
<sequence length="243" mass="28306">MKIRTLIVDDEPHAIEIIDKYLSNFGDVEVTGRCSDAMQAFKMLQQKHVDLMFLDIKMPGINGTDLLRSIKNPPKVIFTTAYSEYALEGFELNAVDYLLKPIPFERFLRAMDKVYQLNDSKSTVHLAHENLAVNTDAYLYIKVDRKTIKLNINDILWIESLRDYVKVVTDSEVYISKQKISFLEEMLPERRFVRIHRSFIVSLNKIGSFYSGAIEVNGHQLPIGRNYKQDLQKKLRIENMHFN</sequence>
<dbReference type="AlphaFoldDB" id="A0A6I4I4U7"/>
<dbReference type="InterPro" id="IPR007492">
    <property type="entry name" value="LytTR_DNA-bd_dom"/>
</dbReference>
<name>A0A6I4I4U7_9SPHI</name>
<dbReference type="GO" id="GO:0000156">
    <property type="term" value="F:phosphorelay response regulator activity"/>
    <property type="evidence" value="ECO:0007669"/>
    <property type="project" value="InterPro"/>
</dbReference>
<accession>A0A6I4I4U7</accession>
<evidence type="ECO:0000256" key="1">
    <source>
        <dbReference type="PROSITE-ProRule" id="PRU00169"/>
    </source>
</evidence>
<dbReference type="PROSITE" id="PS50110">
    <property type="entry name" value="RESPONSE_REGULATORY"/>
    <property type="match status" value="1"/>
</dbReference>
<keyword evidence="5" id="KW-1185">Reference proteome</keyword>
<gene>
    <name evidence="4" type="ORF">GO816_03515</name>
</gene>
<dbReference type="OrthoDB" id="9787344at2"/>
<evidence type="ECO:0000259" key="2">
    <source>
        <dbReference type="PROSITE" id="PS50110"/>
    </source>
</evidence>
<proteinExistence type="predicted"/>
<dbReference type="Gene3D" id="3.40.50.2300">
    <property type="match status" value="1"/>
</dbReference>